<dbReference type="Proteomes" id="UP000520592">
    <property type="component" value="Unassembled WGS sequence"/>
</dbReference>
<name>A0A7Y7YIX6_9PSED</name>
<dbReference type="InterPro" id="IPR021223">
    <property type="entry name" value="AbiGi"/>
</dbReference>
<comment type="caution">
    <text evidence="1">The sequence shown here is derived from an EMBL/GenBank/DDBJ whole genome shotgun (WGS) entry which is preliminary data.</text>
</comment>
<dbReference type="AlphaFoldDB" id="A0A7Y7YIX6"/>
<gene>
    <name evidence="1" type="ORF">HX876_33885</name>
</gene>
<organism evidence="1 2">
    <name type="scientific">Pseudomonas gingeri</name>
    <dbReference type="NCBI Taxonomy" id="117681"/>
    <lineage>
        <taxon>Bacteria</taxon>
        <taxon>Pseudomonadati</taxon>
        <taxon>Pseudomonadota</taxon>
        <taxon>Gammaproteobacteria</taxon>
        <taxon>Pseudomonadales</taxon>
        <taxon>Pseudomonadaceae</taxon>
        <taxon>Pseudomonas</taxon>
    </lineage>
</organism>
<proteinExistence type="predicted"/>
<protein>
    <submittedName>
        <fullName evidence="1">Uncharacterized protein</fullName>
    </submittedName>
</protein>
<dbReference type="Pfam" id="PF10899">
    <property type="entry name" value="AbiGi"/>
    <property type="match status" value="1"/>
</dbReference>
<reference evidence="1 2" key="1">
    <citation type="submission" date="2020-04" db="EMBL/GenBank/DDBJ databases">
        <title>Molecular characterization of pseudomonads from Agaricus bisporus reveal novel blotch 2 pathogens in Western Europe.</title>
        <authorList>
            <person name="Taparia T."/>
            <person name="Krijger M."/>
            <person name="Haynes E."/>
            <person name="Elpinstone J.G."/>
            <person name="Noble R."/>
            <person name="Van Der Wolf J."/>
        </authorList>
    </citation>
    <scope>NUCLEOTIDE SEQUENCE [LARGE SCALE GENOMIC DNA]</scope>
    <source>
        <strain evidence="1 2">IPO3737</strain>
    </source>
</reference>
<accession>A0A7Y7YIX6</accession>
<sequence length="128" mass="15064">MLDIIRHTKNYEADLNRGGKSIPNYRFSDEREWRFVPSIDNQCSMVFGLDYASQKENANVIELSKTILEKEALTFEPNDIKYIIIENDDEISDFLDFLRKAKGKSYTYHDIEQLMTRILTAEQIFTDI</sequence>
<evidence type="ECO:0000313" key="2">
    <source>
        <dbReference type="Proteomes" id="UP000520592"/>
    </source>
</evidence>
<dbReference type="EMBL" id="JACAQD010000071">
    <property type="protein sequence ID" value="NWC37346.1"/>
    <property type="molecule type" value="Genomic_DNA"/>
</dbReference>
<evidence type="ECO:0000313" key="1">
    <source>
        <dbReference type="EMBL" id="NWC37346.1"/>
    </source>
</evidence>